<dbReference type="GO" id="GO:0008360">
    <property type="term" value="P:regulation of cell shape"/>
    <property type="evidence" value="ECO:0007669"/>
    <property type="project" value="UniProtKB-KW"/>
</dbReference>
<evidence type="ECO:0000256" key="1">
    <source>
        <dbReference type="ARBA" id="ARBA00004752"/>
    </source>
</evidence>
<evidence type="ECO:0000256" key="6">
    <source>
        <dbReference type="ARBA" id="ARBA00023316"/>
    </source>
</evidence>
<dbReference type="Proteomes" id="UP000217257">
    <property type="component" value="Chromosome"/>
</dbReference>
<evidence type="ECO:0000256" key="3">
    <source>
        <dbReference type="ARBA" id="ARBA00022679"/>
    </source>
</evidence>
<comment type="similarity">
    <text evidence="2">Belongs to the YkuD family.</text>
</comment>
<feature type="domain" description="L,D-TPase catalytic" evidence="7">
    <location>
        <begin position="13"/>
        <end position="191"/>
    </location>
</feature>
<protein>
    <recommendedName>
        <fullName evidence="7">L,D-TPase catalytic domain-containing protein</fullName>
    </recommendedName>
</protein>
<gene>
    <name evidence="8" type="ORF">CYFUS_003148</name>
</gene>
<evidence type="ECO:0000313" key="9">
    <source>
        <dbReference type="Proteomes" id="UP000217257"/>
    </source>
</evidence>
<dbReference type="GO" id="GO:0016740">
    <property type="term" value="F:transferase activity"/>
    <property type="evidence" value="ECO:0007669"/>
    <property type="project" value="UniProtKB-KW"/>
</dbReference>
<dbReference type="CDD" id="cd16913">
    <property type="entry name" value="YkuD_like"/>
    <property type="match status" value="1"/>
</dbReference>
<keyword evidence="3" id="KW-0808">Transferase</keyword>
<dbReference type="EMBL" id="CP022098">
    <property type="protein sequence ID" value="ATB37723.1"/>
    <property type="molecule type" value="Genomic_DNA"/>
</dbReference>
<dbReference type="Gene3D" id="2.40.440.10">
    <property type="entry name" value="L,D-transpeptidase catalytic domain-like"/>
    <property type="match status" value="1"/>
</dbReference>
<keyword evidence="5" id="KW-0573">Peptidoglycan synthesis</keyword>
<dbReference type="Pfam" id="PF03734">
    <property type="entry name" value="YkuD"/>
    <property type="match status" value="1"/>
</dbReference>
<dbReference type="InterPro" id="IPR038063">
    <property type="entry name" value="Transpep_catalytic_dom"/>
</dbReference>
<dbReference type="GO" id="GO:0004180">
    <property type="term" value="F:carboxypeptidase activity"/>
    <property type="evidence" value="ECO:0007669"/>
    <property type="project" value="UniProtKB-ARBA"/>
</dbReference>
<dbReference type="SUPFAM" id="SSF141523">
    <property type="entry name" value="L,D-transpeptidase catalytic domain-like"/>
    <property type="match status" value="1"/>
</dbReference>
<organism evidence="8 9">
    <name type="scientific">Cystobacter fuscus</name>
    <dbReference type="NCBI Taxonomy" id="43"/>
    <lineage>
        <taxon>Bacteria</taxon>
        <taxon>Pseudomonadati</taxon>
        <taxon>Myxococcota</taxon>
        <taxon>Myxococcia</taxon>
        <taxon>Myxococcales</taxon>
        <taxon>Cystobacterineae</taxon>
        <taxon>Archangiaceae</taxon>
        <taxon>Cystobacter</taxon>
    </lineage>
</organism>
<dbReference type="GO" id="GO:0009252">
    <property type="term" value="P:peptidoglycan biosynthetic process"/>
    <property type="evidence" value="ECO:0007669"/>
    <property type="project" value="UniProtKB-UniPathway"/>
</dbReference>
<dbReference type="KEGG" id="cfus:CYFUS_003148"/>
<evidence type="ECO:0000256" key="2">
    <source>
        <dbReference type="ARBA" id="ARBA00005992"/>
    </source>
</evidence>
<dbReference type="GO" id="GO:0071555">
    <property type="term" value="P:cell wall organization"/>
    <property type="evidence" value="ECO:0007669"/>
    <property type="project" value="UniProtKB-KW"/>
</dbReference>
<keyword evidence="6" id="KW-0961">Cell wall biogenesis/degradation</keyword>
<dbReference type="UniPathway" id="UPA00219"/>
<dbReference type="InterPro" id="IPR005490">
    <property type="entry name" value="LD_TPept_cat_dom"/>
</dbReference>
<dbReference type="AlphaFoldDB" id="A0A250J2C6"/>
<evidence type="ECO:0000259" key="7">
    <source>
        <dbReference type="Pfam" id="PF03734"/>
    </source>
</evidence>
<reference evidence="8 9" key="1">
    <citation type="submission" date="2017-06" db="EMBL/GenBank/DDBJ databases">
        <title>Sequencing and comparative analysis of myxobacterial genomes.</title>
        <authorList>
            <person name="Rupp O."/>
            <person name="Goesmann A."/>
            <person name="Sogaard-Andersen L."/>
        </authorList>
    </citation>
    <scope>NUCLEOTIDE SEQUENCE [LARGE SCALE GENOMIC DNA]</scope>
    <source>
        <strain evidence="8 9">DSM 52655</strain>
    </source>
</reference>
<accession>A0A250J2C6</accession>
<proteinExistence type="inferred from homology"/>
<keyword evidence="4" id="KW-0133">Cell shape</keyword>
<dbReference type="RefSeq" id="WP_095985997.1">
    <property type="nucleotide sequence ID" value="NZ_CP022098.1"/>
</dbReference>
<evidence type="ECO:0000256" key="5">
    <source>
        <dbReference type="ARBA" id="ARBA00022984"/>
    </source>
</evidence>
<evidence type="ECO:0000256" key="4">
    <source>
        <dbReference type="ARBA" id="ARBA00022960"/>
    </source>
</evidence>
<name>A0A250J2C6_9BACT</name>
<comment type="pathway">
    <text evidence="1">Cell wall biogenesis; peptidoglycan biosynthesis.</text>
</comment>
<evidence type="ECO:0000313" key="8">
    <source>
        <dbReference type="EMBL" id="ATB37723.1"/>
    </source>
</evidence>
<sequence length="217" mass="25129">MGQSGKELHFYPGQKLLLLLKQGKVVRRSEAWGGPSERVHHEGSMDATPTTPGRYLIYREEAYITRSWIWSSIRWGTKLQDKLSDVWYQVKVSTWASLQKDKGISRAEVIAANFRLYGQRRVPDTWVFNDFGPIAIRYFVDLNGNGRFDQGKETPMGEMFHTTPDNEAQFRRGQPIVMTESHGCIHMKPPDRDVLRREGAFEYGTPFIVHAYSERFK</sequence>